<dbReference type="SUPFAM" id="SSF81324">
    <property type="entry name" value="Voltage-gated potassium channels"/>
    <property type="match status" value="1"/>
</dbReference>
<dbReference type="InterPro" id="IPR013099">
    <property type="entry name" value="K_chnl_dom"/>
</dbReference>
<protein>
    <recommendedName>
        <fullName evidence="9">Potassium channel domain-containing protein</fullName>
    </recommendedName>
</protein>
<gene>
    <name evidence="10" type="ORF">GCM10008938_50440</name>
</gene>
<organism evidence="10 11">
    <name type="scientific">Deinococcus roseus</name>
    <dbReference type="NCBI Taxonomy" id="392414"/>
    <lineage>
        <taxon>Bacteria</taxon>
        <taxon>Thermotogati</taxon>
        <taxon>Deinococcota</taxon>
        <taxon>Deinococci</taxon>
        <taxon>Deinococcales</taxon>
        <taxon>Deinococcaceae</taxon>
        <taxon>Deinococcus</taxon>
    </lineage>
</organism>
<evidence type="ECO:0000256" key="1">
    <source>
        <dbReference type="ARBA" id="ARBA00004141"/>
    </source>
</evidence>
<keyword evidence="2" id="KW-0813">Transport</keyword>
<dbReference type="PANTHER" id="PTHR11537:SF254">
    <property type="entry name" value="POTASSIUM VOLTAGE-GATED CHANNEL PROTEIN SHAB"/>
    <property type="match status" value="1"/>
</dbReference>
<dbReference type="Pfam" id="PF07885">
    <property type="entry name" value="Ion_trans_2"/>
    <property type="match status" value="1"/>
</dbReference>
<proteinExistence type="predicted"/>
<keyword evidence="6 8" id="KW-0472">Membrane</keyword>
<keyword evidence="4 8" id="KW-1133">Transmembrane helix</keyword>
<dbReference type="InterPro" id="IPR028325">
    <property type="entry name" value="VG_K_chnl"/>
</dbReference>
<keyword evidence="5" id="KW-0406">Ion transport</keyword>
<dbReference type="Proteomes" id="UP000632222">
    <property type="component" value="Unassembled WGS sequence"/>
</dbReference>
<accession>A0ABQ2DHI4</accession>
<evidence type="ECO:0000313" key="10">
    <source>
        <dbReference type="EMBL" id="GGJ58273.1"/>
    </source>
</evidence>
<dbReference type="Gene3D" id="1.10.287.70">
    <property type="match status" value="1"/>
</dbReference>
<feature type="transmembrane region" description="Helical" evidence="8">
    <location>
        <begin position="49"/>
        <end position="68"/>
    </location>
</feature>
<keyword evidence="7" id="KW-0407">Ion channel</keyword>
<evidence type="ECO:0000256" key="4">
    <source>
        <dbReference type="ARBA" id="ARBA00022989"/>
    </source>
</evidence>
<feature type="domain" description="Potassium channel" evidence="9">
    <location>
        <begin position="127"/>
        <end position="204"/>
    </location>
</feature>
<feature type="transmembrane region" description="Helical" evidence="8">
    <location>
        <begin position="180"/>
        <end position="204"/>
    </location>
</feature>
<feature type="transmembrane region" description="Helical" evidence="8">
    <location>
        <begin position="20"/>
        <end position="37"/>
    </location>
</feature>
<evidence type="ECO:0000256" key="8">
    <source>
        <dbReference type="SAM" id="Phobius"/>
    </source>
</evidence>
<keyword evidence="11" id="KW-1185">Reference proteome</keyword>
<evidence type="ECO:0000256" key="6">
    <source>
        <dbReference type="ARBA" id="ARBA00023136"/>
    </source>
</evidence>
<dbReference type="PANTHER" id="PTHR11537">
    <property type="entry name" value="VOLTAGE-GATED POTASSIUM CHANNEL"/>
    <property type="match status" value="1"/>
</dbReference>
<dbReference type="EMBL" id="BMOD01000042">
    <property type="protein sequence ID" value="GGJ58273.1"/>
    <property type="molecule type" value="Genomic_DNA"/>
</dbReference>
<comment type="caution">
    <text evidence="10">The sequence shown here is derived from an EMBL/GenBank/DDBJ whole genome shotgun (WGS) entry which is preliminary data.</text>
</comment>
<evidence type="ECO:0000256" key="5">
    <source>
        <dbReference type="ARBA" id="ARBA00023065"/>
    </source>
</evidence>
<evidence type="ECO:0000259" key="9">
    <source>
        <dbReference type="Pfam" id="PF07885"/>
    </source>
</evidence>
<evidence type="ECO:0000256" key="2">
    <source>
        <dbReference type="ARBA" id="ARBA00022448"/>
    </source>
</evidence>
<evidence type="ECO:0000313" key="11">
    <source>
        <dbReference type="Proteomes" id="UP000632222"/>
    </source>
</evidence>
<dbReference type="RefSeq" id="WP_189008986.1">
    <property type="nucleotide sequence ID" value="NZ_BMOD01000042.1"/>
</dbReference>
<sequence>MQLQNMRAYHRLERLTEVPMLVLAIVYLLFEILPQAVRLPAETVRLIEGLEWFIWALFALELLAKLYLYPRRLHFLTTHWADVLIVVMPFLRPLRLLKIVLMLYRTWKRSKRLFRQRAINFVGLMGVLVVVLSSALVLAFERGQGGSINSYQDALWWAVTTITTVGYGDKFPVTPAGRGVAIFLMFTGITLFGLLTASVAAFFVEEEHQPQDQELQERLERLENHVLELKTLLKEQQEPKQVQEKA</sequence>
<comment type="subcellular location">
    <subcellularLocation>
        <location evidence="1">Membrane</location>
        <topology evidence="1">Multi-pass membrane protein</topology>
    </subcellularLocation>
</comment>
<evidence type="ECO:0000256" key="7">
    <source>
        <dbReference type="ARBA" id="ARBA00023303"/>
    </source>
</evidence>
<evidence type="ECO:0000256" key="3">
    <source>
        <dbReference type="ARBA" id="ARBA00022692"/>
    </source>
</evidence>
<reference evidence="11" key="1">
    <citation type="journal article" date="2019" name="Int. J. Syst. Evol. Microbiol.">
        <title>The Global Catalogue of Microorganisms (GCM) 10K type strain sequencing project: providing services to taxonomists for standard genome sequencing and annotation.</title>
        <authorList>
            <consortium name="The Broad Institute Genomics Platform"/>
            <consortium name="The Broad Institute Genome Sequencing Center for Infectious Disease"/>
            <person name="Wu L."/>
            <person name="Ma J."/>
        </authorList>
    </citation>
    <scope>NUCLEOTIDE SEQUENCE [LARGE SCALE GENOMIC DNA]</scope>
    <source>
        <strain evidence="11">JCM 14370</strain>
    </source>
</reference>
<keyword evidence="3 8" id="KW-0812">Transmembrane</keyword>
<name>A0ABQ2DHI4_9DEIO</name>
<feature type="transmembrane region" description="Helical" evidence="8">
    <location>
        <begin position="118"/>
        <end position="140"/>
    </location>
</feature>
<dbReference type="Gene3D" id="1.20.5.110">
    <property type="match status" value="1"/>
</dbReference>